<organism evidence="1 2">
    <name type="scientific">Rhizoctonia solani</name>
    <dbReference type="NCBI Taxonomy" id="456999"/>
    <lineage>
        <taxon>Eukaryota</taxon>
        <taxon>Fungi</taxon>
        <taxon>Dikarya</taxon>
        <taxon>Basidiomycota</taxon>
        <taxon>Agaricomycotina</taxon>
        <taxon>Agaricomycetes</taxon>
        <taxon>Cantharellales</taxon>
        <taxon>Ceratobasidiaceae</taxon>
        <taxon>Rhizoctonia</taxon>
    </lineage>
</organism>
<evidence type="ECO:0000313" key="1">
    <source>
        <dbReference type="EMBL" id="CAE6469141.1"/>
    </source>
</evidence>
<protein>
    <submittedName>
        <fullName evidence="1">Uncharacterized protein</fullName>
    </submittedName>
</protein>
<gene>
    <name evidence="1" type="ORF">RDB_LOCUS104317</name>
</gene>
<comment type="caution">
    <text evidence="1">The sequence shown here is derived from an EMBL/GenBank/DDBJ whole genome shotgun (WGS) entry which is preliminary data.</text>
</comment>
<dbReference type="AlphaFoldDB" id="A0A8H3BZG3"/>
<name>A0A8H3BZG3_9AGAM</name>
<evidence type="ECO:0000313" key="2">
    <source>
        <dbReference type="Proteomes" id="UP000663843"/>
    </source>
</evidence>
<dbReference type="Proteomes" id="UP000663843">
    <property type="component" value="Unassembled WGS sequence"/>
</dbReference>
<proteinExistence type="predicted"/>
<sequence length="416" mass="47386">MLPDMEAEVDETPIQTRSRGIGKYFDVNLMFAVFEQSFKSYTTSAFQGLLTRAPHVQELILGIQVGPLHIPRTLRSTYGHTRITKTDHSLRYVVAHTCLPIQLSFLLRNHYLILKLQKYHNPIQIRMELSSYYSSQGCGVVQKLFCFQEVRGVYHEYIILQIQEPTGDFSWARVERRTERKEVVMAGKYTPSFTPIDLATIASRYQDLINHGRNNDEPNDQIMEEMVFTGVHLTTVKRLLGLFVNEKTKYTPFKHNCWSFCLLMVDCMRECAPNQIPDSELRRPGLLALLRQKIRFEFQQVVRSTGQCGVCFGSAQVGITLGSENTVLIFVFAKLPFNQLTVPNSYNSQGNTGWSSTPVPNYGPVNSYPYQRQQYSGGNGYASNSYSFQGTNGYGGYPQAEPMISMPTPHPYNHHA</sequence>
<reference evidence="1" key="1">
    <citation type="submission" date="2021-01" db="EMBL/GenBank/DDBJ databases">
        <authorList>
            <person name="Kaushik A."/>
        </authorList>
    </citation>
    <scope>NUCLEOTIDE SEQUENCE</scope>
    <source>
        <strain evidence="1">AG2-2IIIB</strain>
    </source>
</reference>
<dbReference type="EMBL" id="CAJMWT010003332">
    <property type="protein sequence ID" value="CAE6469141.1"/>
    <property type="molecule type" value="Genomic_DNA"/>
</dbReference>
<accession>A0A8H3BZG3</accession>